<comment type="caution">
    <text evidence="3">The sequence shown here is derived from an EMBL/GenBank/DDBJ whole genome shotgun (WGS) entry which is preliminary data.</text>
</comment>
<comment type="function">
    <text evidence="2">Converts GTP to 7,8-dihydroneopterin triphosphate.</text>
</comment>
<evidence type="ECO:0000313" key="4">
    <source>
        <dbReference type="Proteomes" id="UP000245020"/>
    </source>
</evidence>
<comment type="similarity">
    <text evidence="2">Belongs to the GTP cyclohydrolase IV family.</text>
</comment>
<dbReference type="GO" id="GO:0046654">
    <property type="term" value="P:tetrahydrofolate biosynthetic process"/>
    <property type="evidence" value="ECO:0007669"/>
    <property type="project" value="UniProtKB-UniRule"/>
</dbReference>
<dbReference type="InterPro" id="IPR022838">
    <property type="entry name" value="GTP_cyclohydrolase_FolE2"/>
</dbReference>
<comment type="catalytic activity">
    <reaction evidence="2">
        <text>GTP + H2O = 7,8-dihydroneopterin 3'-triphosphate + formate + H(+)</text>
        <dbReference type="Rhea" id="RHEA:17473"/>
        <dbReference type="ChEBI" id="CHEBI:15377"/>
        <dbReference type="ChEBI" id="CHEBI:15378"/>
        <dbReference type="ChEBI" id="CHEBI:15740"/>
        <dbReference type="ChEBI" id="CHEBI:37565"/>
        <dbReference type="ChEBI" id="CHEBI:58462"/>
        <dbReference type="EC" id="3.5.4.16"/>
    </reaction>
</comment>
<dbReference type="Pfam" id="PF02649">
    <property type="entry name" value="GCHY-1"/>
    <property type="match status" value="1"/>
</dbReference>
<dbReference type="PANTHER" id="PTHR36445:SF1">
    <property type="entry name" value="GTP CYCLOHYDROLASE MPTA"/>
    <property type="match status" value="1"/>
</dbReference>
<dbReference type="InterPro" id="IPR003801">
    <property type="entry name" value="GTP_cyclohydrolase_FolE2/MptA"/>
</dbReference>
<protein>
    <recommendedName>
        <fullName evidence="2">GTP cyclohydrolase FolE2</fullName>
        <ecNumber evidence="2">3.5.4.16</ecNumber>
    </recommendedName>
</protein>
<name>A0A2U2AGM4_9GAMM</name>
<organism evidence="3 4">
    <name type="scientific">Ignatzschineria ureiclastica</name>
    <dbReference type="NCBI Taxonomy" id="472582"/>
    <lineage>
        <taxon>Bacteria</taxon>
        <taxon>Pseudomonadati</taxon>
        <taxon>Pseudomonadota</taxon>
        <taxon>Gammaproteobacteria</taxon>
        <taxon>Cardiobacteriales</taxon>
        <taxon>Ignatzschineriaceae</taxon>
        <taxon>Ignatzschineria</taxon>
    </lineage>
</organism>
<dbReference type="EMBL" id="QEWQ01000001">
    <property type="protein sequence ID" value="PWD81803.1"/>
    <property type="molecule type" value="Genomic_DNA"/>
</dbReference>
<evidence type="ECO:0000256" key="1">
    <source>
        <dbReference type="ARBA" id="ARBA00022801"/>
    </source>
</evidence>
<feature type="site" description="May be catalytically important" evidence="2">
    <location>
        <position position="156"/>
    </location>
</feature>
<dbReference type="PANTHER" id="PTHR36445">
    <property type="entry name" value="GTP CYCLOHYDROLASE MPTA"/>
    <property type="match status" value="1"/>
</dbReference>
<dbReference type="Proteomes" id="UP000245020">
    <property type="component" value="Unassembled WGS sequence"/>
</dbReference>
<dbReference type="NCBIfam" id="NF010200">
    <property type="entry name" value="PRK13674.1-1"/>
    <property type="match status" value="1"/>
</dbReference>
<gene>
    <name evidence="2" type="primary">folE2</name>
    <name evidence="3" type="ORF">DC083_01000</name>
</gene>
<accession>A0A2U2AGM4</accession>
<evidence type="ECO:0000256" key="2">
    <source>
        <dbReference type="HAMAP-Rule" id="MF_01527"/>
    </source>
</evidence>
<keyword evidence="1 2" id="KW-0378">Hydrolase</keyword>
<dbReference type="HAMAP" id="MF_01527_B">
    <property type="entry name" value="GTP_cyclohydrol_B"/>
    <property type="match status" value="1"/>
</dbReference>
<keyword evidence="4" id="KW-1185">Reference proteome</keyword>
<reference evidence="4" key="1">
    <citation type="submission" date="2018-05" db="EMBL/GenBank/DDBJ databases">
        <title>Ignatzschineria dubaiensis sp. nov., isolated from necrotic foot tissues of dromedaries (Camelus dromedarius) and associated maggots in Dubai, United Arab Emirates.</title>
        <authorList>
            <person name="Tsang C.C."/>
            <person name="Tang J.Y.M."/>
            <person name="Fong J.Y.H."/>
            <person name="Kinne J."/>
            <person name="Lee H.H."/>
            <person name="Joseph M."/>
            <person name="Jose S."/>
            <person name="Schuster R.K."/>
            <person name="Tang Y."/>
            <person name="Sivakumar S."/>
            <person name="Chen J.H.K."/>
            <person name="Teng J.L.L."/>
            <person name="Lau S.K.P."/>
            <person name="Wernery U."/>
            <person name="Woo P.C.Y."/>
        </authorList>
    </citation>
    <scope>NUCLEOTIDE SEQUENCE [LARGE SCALE GENOMIC DNA]</scope>
    <source>
        <strain evidence="4">KCTC 22644</strain>
    </source>
</reference>
<sequence>MIVSNGALTTIKDVQAYEDERNVEISQVGISGLRLPLEFANGGKSQHTVMEAAFTVTLQKERKGTHMSRFIEVWDMQPKPFSLEGVGILLQDLKTKLDAPQAQASLQFPLFFEREAPVSKAKSLMDFECGIDVELCEDEADSSYTLHLMAPVTSLCPCSKEISEFSAHSQRSHLTITLEFKDFTSFAALEIDQLLKTMESVGSSKLYPLLKRPDEKYVTEHAYKNPQFVEDLVRDLVVLLRERTDLLAFSVQSENFESIHNHQAYAKVNYIF</sequence>
<evidence type="ECO:0000313" key="3">
    <source>
        <dbReference type="EMBL" id="PWD81803.1"/>
    </source>
</evidence>
<dbReference type="UniPathway" id="UPA00848">
    <property type="reaction ID" value="UER00151"/>
</dbReference>
<dbReference type="AlphaFoldDB" id="A0A2U2AGM4"/>
<dbReference type="EC" id="3.5.4.16" evidence="2"/>
<comment type="pathway">
    <text evidence="2">Cofactor biosynthesis; 7,8-dihydroneopterin triphosphate biosynthesis; 7,8-dihydroneopterin triphosphate from GTP: step 1/1.</text>
</comment>
<dbReference type="GO" id="GO:0003934">
    <property type="term" value="F:GTP cyclohydrolase I activity"/>
    <property type="evidence" value="ECO:0007669"/>
    <property type="project" value="UniProtKB-UniRule"/>
</dbReference>
<dbReference type="Gene3D" id="3.10.270.10">
    <property type="entry name" value="Urate Oxidase"/>
    <property type="match status" value="1"/>
</dbReference>
<proteinExistence type="inferred from homology"/>